<dbReference type="SMART" id="SM00166">
    <property type="entry name" value="UBX"/>
    <property type="match status" value="1"/>
</dbReference>
<keyword evidence="2" id="KW-0833">Ubl conjugation pathway</keyword>
<reference evidence="10" key="2">
    <citation type="submission" date="2025-08" db="UniProtKB">
        <authorList>
            <consortium name="Ensembl"/>
        </authorList>
    </citation>
    <scope>IDENTIFICATION</scope>
</reference>
<proteinExistence type="predicted"/>
<feature type="domain" description="UBX" evidence="9">
    <location>
        <begin position="309"/>
        <end position="385"/>
    </location>
</feature>
<dbReference type="SUPFAM" id="SSF143503">
    <property type="entry name" value="PUG domain-like"/>
    <property type="match status" value="1"/>
</dbReference>
<dbReference type="Ensembl" id="ENSSSUT00005028558.1">
    <property type="protein sequence ID" value="ENSSSUP00005024958.1"/>
    <property type="gene ID" value="ENSSSUG00005016259.1"/>
</dbReference>
<evidence type="ECO:0000256" key="4">
    <source>
        <dbReference type="ARBA" id="ARBA00059509"/>
    </source>
</evidence>
<feature type="compositionally biased region" description="Basic and acidic residues" evidence="8">
    <location>
        <begin position="27"/>
        <end position="36"/>
    </location>
</feature>
<keyword evidence="11" id="KW-1185">Reference proteome</keyword>
<evidence type="ECO:0000256" key="3">
    <source>
        <dbReference type="ARBA" id="ARBA00023136"/>
    </source>
</evidence>
<protein>
    <recommendedName>
        <fullName evidence="6">UBX domain-containing protein 6</fullName>
    </recommendedName>
    <alternativeName>
        <fullName evidence="7">UBX domain-containing protein 1</fullName>
    </alternativeName>
</protein>
<dbReference type="InterPro" id="IPR029071">
    <property type="entry name" value="Ubiquitin-like_domsf"/>
</dbReference>
<evidence type="ECO:0000256" key="1">
    <source>
        <dbReference type="ARBA" id="ARBA00004170"/>
    </source>
</evidence>
<comment type="subcellular location">
    <subcellularLocation>
        <location evidence="1">Membrane</location>
        <topology evidence="1">Peripheral membrane protein</topology>
    </subcellularLocation>
</comment>
<feature type="compositionally biased region" description="Low complexity" evidence="8">
    <location>
        <begin position="52"/>
        <end position="61"/>
    </location>
</feature>
<dbReference type="GO" id="GO:0005737">
    <property type="term" value="C:cytoplasm"/>
    <property type="evidence" value="ECO:0007669"/>
    <property type="project" value="TreeGrafter"/>
</dbReference>
<dbReference type="PANTHER" id="PTHR23153">
    <property type="entry name" value="UBX-RELATED"/>
    <property type="match status" value="1"/>
</dbReference>
<gene>
    <name evidence="10" type="primary">UBXN6</name>
</gene>
<dbReference type="GO" id="GO:0006950">
    <property type="term" value="P:response to stress"/>
    <property type="evidence" value="ECO:0007669"/>
    <property type="project" value="UniProtKB-ARBA"/>
</dbReference>
<comment type="function">
    <text evidence="4">May negatively regulate the ATPase activity of VCP, an ATP-driven segregase that associates with different cofactors to control a wide variety of cellular processes. As a cofactor of VCP, it may play a role in the transport of CAV1 to lysosomes for degradation. It may also play a role in endoplasmic reticulum-associated degradation (ERAD) of misfolded proteins. Together with VCP and other cofactors, it may play a role in macroautophagy, regulating for instance the clearance of damaged lysosomes.</text>
</comment>
<dbReference type="Gene3D" id="1.20.58.2190">
    <property type="match status" value="1"/>
</dbReference>
<dbReference type="InterPro" id="IPR001012">
    <property type="entry name" value="UBX_dom"/>
</dbReference>
<name>A0A673UHE9_SURSU</name>
<dbReference type="CDD" id="cd16119">
    <property type="entry name" value="UBX_UBXN6"/>
    <property type="match status" value="1"/>
</dbReference>
<dbReference type="Pfam" id="PF09409">
    <property type="entry name" value="PUB"/>
    <property type="match status" value="1"/>
</dbReference>
<accession>A0A673UHE9</accession>
<dbReference type="PANTHER" id="PTHR23153:SF38">
    <property type="entry name" value="UBX DOMAIN-CONTAINING PROTEIN 6"/>
    <property type="match status" value="1"/>
</dbReference>
<feature type="region of interest" description="Disordered" evidence="8">
    <location>
        <begin position="14"/>
        <end position="107"/>
    </location>
</feature>
<dbReference type="InterPro" id="IPR018997">
    <property type="entry name" value="PUB_domain"/>
</dbReference>
<dbReference type="InterPro" id="IPR042774">
    <property type="entry name" value="UBXN6_PUB"/>
</dbReference>
<evidence type="ECO:0000256" key="2">
    <source>
        <dbReference type="ARBA" id="ARBA00022786"/>
    </source>
</evidence>
<dbReference type="GO" id="GO:0016020">
    <property type="term" value="C:membrane"/>
    <property type="evidence" value="ECO:0007669"/>
    <property type="project" value="UniProtKB-SubCell"/>
</dbReference>
<sequence length="419" mass="46296">MKKFFQEIKADIKFKSAGPGQKLTDSVGERAPREKPNQTALRQPRQGPTDEAQMAAAAALARLEQKQPRARGPTSQESIRNQGERGPSASALSPQVPKPEAGGSPHLAVPTVCFTCPLTGATLRKDQRDAHIKEAILSVSGSPVTPPTPRGSGASAAYLDNICLHPEEEKYRKIKLQNRVFQERINCLEGTQEFFEAIGFQKALLPVPDQEGPEEFYVMSEAALAQPQSLQRHKEQLLAAEPVRATLARQRRVFQPSPLASQFDLPADFFNLTAEEIKREQKLRAEAVERLSVLRTKAMREREGQRELRRHPYTLLRVRLPDGCLLQGTFYARERVAALYAFVREALASDWLPFELLASGGQKLSEEESPAFNECGLVPSALLTFSWDAAVLEDVKAAGAEPDSSILKPELLAAIEKLS</sequence>
<dbReference type="SUPFAM" id="SSF54236">
    <property type="entry name" value="Ubiquitin-like"/>
    <property type="match status" value="1"/>
</dbReference>
<dbReference type="AlphaFoldDB" id="A0A673UHE9"/>
<dbReference type="PROSITE" id="PS50033">
    <property type="entry name" value="UBX"/>
    <property type="match status" value="1"/>
</dbReference>
<organism evidence="10 11">
    <name type="scientific">Suricata suricatta</name>
    <name type="common">Meerkat</name>
    <dbReference type="NCBI Taxonomy" id="37032"/>
    <lineage>
        <taxon>Eukaryota</taxon>
        <taxon>Metazoa</taxon>
        <taxon>Chordata</taxon>
        <taxon>Craniata</taxon>
        <taxon>Vertebrata</taxon>
        <taxon>Euteleostomi</taxon>
        <taxon>Mammalia</taxon>
        <taxon>Eutheria</taxon>
        <taxon>Laurasiatheria</taxon>
        <taxon>Carnivora</taxon>
        <taxon>Feliformia</taxon>
        <taxon>Herpestidae</taxon>
        <taxon>Suricata</taxon>
    </lineage>
</organism>
<dbReference type="CDD" id="cd10460">
    <property type="entry name" value="PUB_UBXD1"/>
    <property type="match status" value="1"/>
</dbReference>
<dbReference type="Pfam" id="PF00789">
    <property type="entry name" value="UBX"/>
    <property type="match status" value="1"/>
</dbReference>
<keyword evidence="3" id="KW-0472">Membrane</keyword>
<dbReference type="Gene3D" id="3.10.20.90">
    <property type="entry name" value="Phosphatidylinositol 3-kinase Catalytic Subunit, Chain A, domain 1"/>
    <property type="match status" value="1"/>
</dbReference>
<dbReference type="FunFam" id="3.10.20.90:FF:000185">
    <property type="entry name" value="UBX domain-containing protein 6"/>
    <property type="match status" value="1"/>
</dbReference>
<evidence type="ECO:0000313" key="11">
    <source>
        <dbReference type="Proteomes" id="UP000472268"/>
    </source>
</evidence>
<dbReference type="SMART" id="SM00580">
    <property type="entry name" value="PUG"/>
    <property type="match status" value="1"/>
</dbReference>
<dbReference type="Proteomes" id="UP000472268">
    <property type="component" value="Chromosome 12"/>
</dbReference>
<evidence type="ECO:0000256" key="6">
    <source>
        <dbReference type="ARBA" id="ARBA00070523"/>
    </source>
</evidence>
<evidence type="ECO:0000256" key="7">
    <source>
        <dbReference type="ARBA" id="ARBA00075815"/>
    </source>
</evidence>
<comment type="subunit">
    <text evidence="5">Interacts with VCP through the PUB domain (via C-terminus) and VIM motif (via N-terminus); the interaction is direct. Forms a ternary complex with CAV1 and VCP. Interacts with SYVN1. Interacts with HERPUD1. Interacts with VCPKMT. May interact with DERL1. Interacts with PLAA, VCP and YOD1; may form a complex involved in macroautophagy. Interacts with LMAN1.</text>
</comment>
<evidence type="ECO:0000256" key="5">
    <source>
        <dbReference type="ARBA" id="ARBA00065525"/>
    </source>
</evidence>
<dbReference type="OMA" id="VFFRCPM"/>
<reference evidence="10 11" key="1">
    <citation type="submission" date="2019-05" db="EMBL/GenBank/DDBJ databases">
        <title>A Chromosome-scale Meerkat (S. suricatta) Genome Assembly.</title>
        <authorList>
            <person name="Dudchenko O."/>
            <person name="Lieberman Aiden E."/>
            <person name="Tung J."/>
            <person name="Barreiro L.B."/>
            <person name="Clutton-Brock T.H."/>
        </authorList>
    </citation>
    <scope>NUCLEOTIDE SEQUENCE [LARGE SCALE GENOMIC DNA]</scope>
</reference>
<evidence type="ECO:0000259" key="9">
    <source>
        <dbReference type="PROSITE" id="PS50033"/>
    </source>
</evidence>
<evidence type="ECO:0000256" key="8">
    <source>
        <dbReference type="SAM" id="MobiDB-lite"/>
    </source>
</evidence>
<dbReference type="InterPro" id="IPR036339">
    <property type="entry name" value="PUB-like_dom_sf"/>
</dbReference>
<reference evidence="10" key="3">
    <citation type="submission" date="2025-09" db="UniProtKB">
        <authorList>
            <consortium name="Ensembl"/>
        </authorList>
    </citation>
    <scope>IDENTIFICATION</scope>
</reference>
<evidence type="ECO:0000313" key="10">
    <source>
        <dbReference type="Ensembl" id="ENSSSUP00005024958.1"/>
    </source>
</evidence>